<dbReference type="Pfam" id="PF20090">
    <property type="entry name" value="DUF6482"/>
    <property type="match status" value="1"/>
</dbReference>
<keyword evidence="2" id="KW-1185">Reference proteome</keyword>
<proteinExistence type="predicted"/>
<dbReference type="EMBL" id="JAKIKU010000007">
    <property type="protein sequence ID" value="MCL1046478.1"/>
    <property type="molecule type" value="Genomic_DNA"/>
</dbReference>
<accession>A0ABT0KRT9</accession>
<dbReference type="Proteomes" id="UP001202134">
    <property type="component" value="Unassembled WGS sequence"/>
</dbReference>
<reference evidence="1 2" key="1">
    <citation type="submission" date="2022-01" db="EMBL/GenBank/DDBJ databases">
        <title>Whole genome-based taxonomy of the Shewanellaceae.</title>
        <authorList>
            <person name="Martin-Rodriguez A.J."/>
        </authorList>
    </citation>
    <scope>NUCLEOTIDE SEQUENCE [LARGE SCALE GENOMIC DNA]</scope>
    <source>
        <strain evidence="1 2">DSM 24955</strain>
    </source>
</reference>
<evidence type="ECO:0000313" key="2">
    <source>
        <dbReference type="Proteomes" id="UP001202134"/>
    </source>
</evidence>
<name>A0ABT0KRT9_9GAMM</name>
<dbReference type="InterPro" id="IPR045508">
    <property type="entry name" value="DUF6482"/>
</dbReference>
<comment type="caution">
    <text evidence="1">The sequence shown here is derived from an EMBL/GenBank/DDBJ whole genome shotgun (WGS) entry which is preliminary data.</text>
</comment>
<dbReference type="RefSeq" id="WP_248956140.1">
    <property type="nucleotide sequence ID" value="NZ_JAKIKU010000007.1"/>
</dbReference>
<protein>
    <submittedName>
        <fullName evidence="1">DUF6482 family protein</fullName>
    </submittedName>
</protein>
<organism evidence="1 2">
    <name type="scientific">Shewanella electrodiphila</name>
    <dbReference type="NCBI Taxonomy" id="934143"/>
    <lineage>
        <taxon>Bacteria</taxon>
        <taxon>Pseudomonadati</taxon>
        <taxon>Pseudomonadota</taxon>
        <taxon>Gammaproteobacteria</taxon>
        <taxon>Alteromonadales</taxon>
        <taxon>Shewanellaceae</taxon>
        <taxon>Shewanella</taxon>
    </lineage>
</organism>
<gene>
    <name evidence="1" type="ORF">L2737_14265</name>
</gene>
<sequence length="90" mass="9636">MMDNMNQSGSIATIIGVADATHYLVGLTDANNNFAGLNGEGAGECVHSIVEAKALLKSHDYAIAHLEYQTAYDEMCGLDNSGKYQQLINL</sequence>
<evidence type="ECO:0000313" key="1">
    <source>
        <dbReference type="EMBL" id="MCL1046478.1"/>
    </source>
</evidence>